<proteinExistence type="predicted"/>
<evidence type="ECO:0000313" key="1">
    <source>
        <dbReference type="EMBL" id="HCL01200.1"/>
    </source>
</evidence>
<dbReference type="EMBL" id="DPVV01000077">
    <property type="protein sequence ID" value="HCL01200.1"/>
    <property type="molecule type" value="Genomic_DNA"/>
</dbReference>
<dbReference type="Proteomes" id="UP000262969">
    <property type="component" value="Unassembled WGS sequence"/>
</dbReference>
<name>A0A3D2X249_9FIRM</name>
<gene>
    <name evidence="1" type="ORF">DHW61_02105</name>
</gene>
<sequence>MIQLEQEYIVLNNSDELYIESIKRSKLKGLIVITHIDKALALVQEEGIWVSFYYFFIYFILV</sequence>
<organism evidence="1 2">
    <name type="scientific">Lachnoclostridium phytofermentans</name>
    <dbReference type="NCBI Taxonomy" id="66219"/>
    <lineage>
        <taxon>Bacteria</taxon>
        <taxon>Bacillati</taxon>
        <taxon>Bacillota</taxon>
        <taxon>Clostridia</taxon>
        <taxon>Lachnospirales</taxon>
        <taxon>Lachnospiraceae</taxon>
    </lineage>
</organism>
<comment type="caution">
    <text evidence="1">The sequence shown here is derived from an EMBL/GenBank/DDBJ whole genome shotgun (WGS) entry which is preliminary data.</text>
</comment>
<accession>A0A3D2X249</accession>
<dbReference type="AlphaFoldDB" id="A0A3D2X249"/>
<protein>
    <submittedName>
        <fullName evidence="1">Uncharacterized protein</fullName>
    </submittedName>
</protein>
<reference evidence="1 2" key="1">
    <citation type="journal article" date="2018" name="Nat. Biotechnol.">
        <title>A standardized bacterial taxonomy based on genome phylogeny substantially revises the tree of life.</title>
        <authorList>
            <person name="Parks D.H."/>
            <person name="Chuvochina M."/>
            <person name="Waite D.W."/>
            <person name="Rinke C."/>
            <person name="Skarshewski A."/>
            <person name="Chaumeil P.A."/>
            <person name="Hugenholtz P."/>
        </authorList>
    </citation>
    <scope>NUCLEOTIDE SEQUENCE [LARGE SCALE GENOMIC DNA]</scope>
    <source>
        <strain evidence="1">UBA11728</strain>
    </source>
</reference>
<evidence type="ECO:0000313" key="2">
    <source>
        <dbReference type="Proteomes" id="UP000262969"/>
    </source>
</evidence>